<feature type="coiled-coil region" evidence="1">
    <location>
        <begin position="215"/>
        <end position="276"/>
    </location>
</feature>
<dbReference type="EMBL" id="MU006579">
    <property type="protein sequence ID" value="KAF2745983.1"/>
    <property type="molecule type" value="Genomic_DNA"/>
</dbReference>
<reference evidence="2" key="1">
    <citation type="journal article" date="2020" name="Stud. Mycol.">
        <title>101 Dothideomycetes genomes: a test case for predicting lifestyles and emergence of pathogens.</title>
        <authorList>
            <person name="Haridas S."/>
            <person name="Albert R."/>
            <person name="Binder M."/>
            <person name="Bloem J."/>
            <person name="Labutti K."/>
            <person name="Salamov A."/>
            <person name="Andreopoulos B."/>
            <person name="Baker S."/>
            <person name="Barry K."/>
            <person name="Bills G."/>
            <person name="Bluhm B."/>
            <person name="Cannon C."/>
            <person name="Castanera R."/>
            <person name="Culley D."/>
            <person name="Daum C."/>
            <person name="Ezra D."/>
            <person name="Gonzalez J."/>
            <person name="Henrissat B."/>
            <person name="Kuo A."/>
            <person name="Liang C."/>
            <person name="Lipzen A."/>
            <person name="Lutzoni F."/>
            <person name="Magnuson J."/>
            <person name="Mondo S."/>
            <person name="Nolan M."/>
            <person name="Ohm R."/>
            <person name="Pangilinan J."/>
            <person name="Park H.-J."/>
            <person name="Ramirez L."/>
            <person name="Alfaro M."/>
            <person name="Sun H."/>
            <person name="Tritt A."/>
            <person name="Yoshinaga Y."/>
            <person name="Zwiers L.-H."/>
            <person name="Turgeon B."/>
            <person name="Goodwin S."/>
            <person name="Spatafora J."/>
            <person name="Crous P."/>
            <person name="Grigoriev I."/>
        </authorList>
    </citation>
    <scope>NUCLEOTIDE SEQUENCE</scope>
    <source>
        <strain evidence="2">CBS 119925</strain>
    </source>
</reference>
<protein>
    <submittedName>
        <fullName evidence="2">Uncharacterized protein</fullName>
    </submittedName>
</protein>
<keyword evidence="1" id="KW-0175">Coiled coil</keyword>
<dbReference type="AlphaFoldDB" id="A0A6A6V7E1"/>
<keyword evidence="3" id="KW-1185">Reference proteome</keyword>
<proteinExistence type="predicted"/>
<evidence type="ECO:0000256" key="1">
    <source>
        <dbReference type="SAM" id="Coils"/>
    </source>
</evidence>
<sequence length="417" mass="48308">MPNLKEERRYSELAAEFQINNALIANHKYVYSDDEEDEEIRALKAEMRKAKEVRKAITDPNGPLEKELRKCERSLQLWQGIEAGSNKIRGILTLTPLAAFAWLTGVARHEKEVQELKARHKKEPKELEARYASTNENSQVAGLLAEKKKWEETAKDLALLQQATQPFAMLASDGQSWEELAHELARLRESSEQNKSQLDGLLADKNTWEETSCELARVQESLKQNKSQLDRLLAKEKTWQETSHELTRLRYQNQLLEETHERCKERQEQHDVLKKELQKQHDALKYENCDLRRTAQAHESCKDLQDQRDQYKADSDKLAHIFRTLSRALARNPGEADFSRAVERVVRIRTRSVSANCTWTSPPQFGSYKRTMFRSRSSIYSLTRMSISLWRTVGQTGLTRDWPGMPLKTSFLQKAGL</sequence>
<organism evidence="2 3">
    <name type="scientific">Sporormia fimetaria CBS 119925</name>
    <dbReference type="NCBI Taxonomy" id="1340428"/>
    <lineage>
        <taxon>Eukaryota</taxon>
        <taxon>Fungi</taxon>
        <taxon>Dikarya</taxon>
        <taxon>Ascomycota</taxon>
        <taxon>Pezizomycotina</taxon>
        <taxon>Dothideomycetes</taxon>
        <taxon>Pleosporomycetidae</taxon>
        <taxon>Pleosporales</taxon>
        <taxon>Sporormiaceae</taxon>
        <taxon>Sporormia</taxon>
    </lineage>
</organism>
<accession>A0A6A6V7E1</accession>
<gene>
    <name evidence="2" type="ORF">M011DRAFT_487510</name>
</gene>
<evidence type="ECO:0000313" key="2">
    <source>
        <dbReference type="EMBL" id="KAF2745983.1"/>
    </source>
</evidence>
<dbReference type="Proteomes" id="UP000799440">
    <property type="component" value="Unassembled WGS sequence"/>
</dbReference>
<evidence type="ECO:0000313" key="3">
    <source>
        <dbReference type="Proteomes" id="UP000799440"/>
    </source>
</evidence>
<name>A0A6A6V7E1_9PLEO</name>